<evidence type="ECO:0008006" key="4">
    <source>
        <dbReference type="Google" id="ProtNLM"/>
    </source>
</evidence>
<name>A9DNR7_9FLAO</name>
<dbReference type="Proteomes" id="UP000002945">
    <property type="component" value="Unassembled WGS sequence"/>
</dbReference>
<feature type="transmembrane region" description="Helical" evidence="1">
    <location>
        <begin position="5"/>
        <end position="25"/>
    </location>
</feature>
<keyword evidence="1" id="KW-1133">Transmembrane helix</keyword>
<dbReference type="HOGENOM" id="CLU_129688_0_0_10"/>
<keyword evidence="1" id="KW-0812">Transmembrane</keyword>
<keyword evidence="3" id="KW-1185">Reference proteome</keyword>
<proteinExistence type="predicted"/>
<evidence type="ECO:0000313" key="2">
    <source>
        <dbReference type="EMBL" id="EDP97259.1"/>
    </source>
</evidence>
<feature type="transmembrane region" description="Helical" evidence="1">
    <location>
        <begin position="66"/>
        <end position="94"/>
    </location>
</feature>
<evidence type="ECO:0000256" key="1">
    <source>
        <dbReference type="SAM" id="Phobius"/>
    </source>
</evidence>
<dbReference type="OrthoDB" id="6384283at2"/>
<feature type="transmembrane region" description="Helical" evidence="1">
    <location>
        <begin position="37"/>
        <end position="54"/>
    </location>
</feature>
<protein>
    <recommendedName>
        <fullName evidence="4">DUF4199 domain-containing protein</fullName>
    </recommendedName>
</protein>
<dbReference type="RefSeq" id="WP_007096310.1">
    <property type="nucleotide sequence ID" value="NZ_CP142125.1"/>
</dbReference>
<gene>
    <name evidence="2" type="ORF">KAOT1_18892</name>
</gene>
<dbReference type="Pfam" id="PF13858">
    <property type="entry name" value="DUF4199"/>
    <property type="match status" value="1"/>
</dbReference>
<dbReference type="InterPro" id="IPR025250">
    <property type="entry name" value="DUF4199"/>
</dbReference>
<dbReference type="AlphaFoldDB" id="A9DNR7"/>
<reference evidence="2 3" key="1">
    <citation type="journal article" date="2011" name="J. Bacteriol.">
        <title>Genome sequence of the algicidal bacterium Kordia algicida OT-1.</title>
        <authorList>
            <person name="Lee H.S."/>
            <person name="Kang S.G."/>
            <person name="Kwon K.K."/>
            <person name="Lee J.H."/>
            <person name="Kim S.J."/>
        </authorList>
    </citation>
    <scope>NUCLEOTIDE SEQUENCE [LARGE SCALE GENOMIC DNA]</scope>
    <source>
        <strain evidence="2 3">OT-1</strain>
    </source>
</reference>
<dbReference type="eggNOG" id="ENOG5032W8V">
    <property type="taxonomic scope" value="Bacteria"/>
</dbReference>
<sequence length="171" mass="19045">MKNTIFKYGIYGFLTALIVFFSMLYFGQGLSFPTQEILGFLSIFMALSFVYFGIRHHKNNELNGTIDFKTAFIVGALISICTAIGFGIVDAIYITKINPDFTEQYLTYQNGIIDAKTNLTPEEIKLEKLALLKQSEAYGSPGIVFLVMSMTVLVIGVIISLLSALILQKKE</sequence>
<accession>A9DNR7</accession>
<feature type="transmembrane region" description="Helical" evidence="1">
    <location>
        <begin position="143"/>
        <end position="167"/>
    </location>
</feature>
<dbReference type="STRING" id="391587.KAOT1_18892"/>
<organism evidence="2 3">
    <name type="scientific">Kordia algicida OT-1</name>
    <dbReference type="NCBI Taxonomy" id="391587"/>
    <lineage>
        <taxon>Bacteria</taxon>
        <taxon>Pseudomonadati</taxon>
        <taxon>Bacteroidota</taxon>
        <taxon>Flavobacteriia</taxon>
        <taxon>Flavobacteriales</taxon>
        <taxon>Flavobacteriaceae</taxon>
        <taxon>Kordia</taxon>
    </lineage>
</organism>
<evidence type="ECO:0000313" key="3">
    <source>
        <dbReference type="Proteomes" id="UP000002945"/>
    </source>
</evidence>
<keyword evidence="1" id="KW-0472">Membrane</keyword>
<comment type="caution">
    <text evidence="2">The sequence shown here is derived from an EMBL/GenBank/DDBJ whole genome shotgun (WGS) entry which is preliminary data.</text>
</comment>
<dbReference type="EMBL" id="ABIB01000002">
    <property type="protein sequence ID" value="EDP97259.1"/>
    <property type="molecule type" value="Genomic_DNA"/>
</dbReference>